<protein>
    <submittedName>
        <fullName evidence="1">Uncharacterized protein</fullName>
    </submittedName>
</protein>
<name>A0A1W6V2C1_VIBAL</name>
<evidence type="ECO:0000313" key="1">
    <source>
        <dbReference type="EMBL" id="ARP19287.1"/>
    </source>
</evidence>
<gene>
    <name evidence="1" type="ORF">K05K4_24630</name>
</gene>
<proteinExistence type="predicted"/>
<accession>A0A1W6V2C1</accession>
<dbReference type="AlphaFoldDB" id="A0A1W6V2C1"/>
<reference evidence="1" key="1">
    <citation type="submission" date="2016-10" db="EMBL/GenBank/DDBJ databases">
        <title>The High Quality Genome of Vibrio alginolyticus K01M1.</title>
        <authorList>
            <person name="Wendling C."/>
            <person name="Chibani C.M."/>
            <person name="Hertel R."/>
            <person name="Sproer C."/>
            <person name="Bunk B."/>
            <person name="Overmann J."/>
            <person name="Roth O."/>
            <person name="Liesegang H."/>
        </authorList>
    </citation>
    <scope>NUCLEOTIDE SEQUENCE</scope>
    <source>
        <strain evidence="1">K05K4</strain>
    </source>
</reference>
<sequence>MDFDALAYPEVVFIEGQEYKAQRNMSKGQVLVPYTETPDVGIGDVITQKSGKREIHLKVLDVQFLEGGTLNVGTNHPHLLTLHVENSTSQPHKTSSSSNTTFNIGSISGEQLQVGNNNTQSVTINVQKLVEEVAKSNDPEAKSLLKQLLENSTVGSVIGAGASALISML</sequence>
<dbReference type="EMBL" id="CP017902">
    <property type="protein sequence ID" value="ARP19287.1"/>
    <property type="molecule type" value="Genomic_DNA"/>
</dbReference>
<dbReference type="RefSeq" id="WP_025510259.1">
    <property type="nucleotide sequence ID" value="NZ_CP017889.1"/>
</dbReference>
<organism evidence="1">
    <name type="scientific">Vibrio alginolyticus</name>
    <dbReference type="NCBI Taxonomy" id="663"/>
    <lineage>
        <taxon>Bacteria</taxon>
        <taxon>Pseudomonadati</taxon>
        <taxon>Pseudomonadota</taxon>
        <taxon>Gammaproteobacteria</taxon>
        <taxon>Vibrionales</taxon>
        <taxon>Vibrionaceae</taxon>
        <taxon>Vibrio</taxon>
    </lineage>
</organism>